<dbReference type="EMBL" id="CP033923">
    <property type="protein sequence ID" value="AZA92914.1"/>
    <property type="molecule type" value="Genomic_DNA"/>
</dbReference>
<dbReference type="PANTHER" id="PTHR34106:SF5">
    <property type="entry name" value="GLYCOSIDASE"/>
    <property type="match status" value="1"/>
</dbReference>
<evidence type="ECO:0000256" key="3">
    <source>
        <dbReference type="ARBA" id="ARBA00024356"/>
    </source>
</evidence>
<dbReference type="SUPFAM" id="SSF75005">
    <property type="entry name" value="Arabinanase/levansucrase/invertase"/>
    <property type="match status" value="1"/>
</dbReference>
<dbReference type="PIRSF" id="PIRSF016202">
    <property type="entry name" value="PH1107"/>
    <property type="match status" value="1"/>
</dbReference>
<dbReference type="KEGG" id="cnk:EG343_21095"/>
<dbReference type="Gene3D" id="2.115.10.20">
    <property type="entry name" value="Glycosyl hydrolase domain, family 43"/>
    <property type="match status" value="1"/>
</dbReference>
<evidence type="ECO:0000256" key="1">
    <source>
        <dbReference type="ARBA" id="ARBA00022676"/>
    </source>
</evidence>
<dbReference type="PANTHER" id="PTHR34106">
    <property type="entry name" value="GLYCOSIDASE"/>
    <property type="match status" value="1"/>
</dbReference>
<name>A0AAD1DTF6_CHRNA</name>
<dbReference type="GO" id="GO:0016757">
    <property type="term" value="F:glycosyltransferase activity"/>
    <property type="evidence" value="ECO:0007669"/>
    <property type="project" value="UniProtKB-KW"/>
</dbReference>
<dbReference type="Pfam" id="PF04041">
    <property type="entry name" value="Glyco_hydro_130"/>
    <property type="match status" value="2"/>
</dbReference>
<evidence type="ECO:0000313" key="4">
    <source>
        <dbReference type="EMBL" id="AZA92914.1"/>
    </source>
</evidence>
<dbReference type="CDD" id="cd18614">
    <property type="entry name" value="GH130"/>
    <property type="match status" value="1"/>
</dbReference>
<evidence type="ECO:0000313" key="5">
    <source>
        <dbReference type="Proteomes" id="UP000278288"/>
    </source>
</evidence>
<reference evidence="4 5" key="1">
    <citation type="submission" date="2018-11" db="EMBL/GenBank/DDBJ databases">
        <title>Proposal to divide the Flavobacteriaceae and reorganize its genera based on Amino Acid Identity values calculated from whole genome sequences.</title>
        <authorList>
            <person name="Nicholson A.C."/>
            <person name="Gulvik C.A."/>
            <person name="Whitney A.M."/>
            <person name="Humrighouse B.W."/>
            <person name="Bell M."/>
            <person name="Holmes B."/>
            <person name="Steigerwalt A.G."/>
            <person name="Villarma A."/>
            <person name="Sheth M."/>
            <person name="Batra D."/>
            <person name="Pryor J."/>
            <person name="Bernardet J.-F."/>
            <person name="Hugo C."/>
            <person name="Kampfer P."/>
            <person name="Newman J."/>
            <person name="McQuiston J.R."/>
        </authorList>
    </citation>
    <scope>NUCLEOTIDE SEQUENCE [LARGE SCALE GENOMIC DNA]</scope>
    <source>
        <strain evidence="4 5">G0041</strain>
    </source>
</reference>
<evidence type="ECO:0000256" key="2">
    <source>
        <dbReference type="ARBA" id="ARBA00022679"/>
    </source>
</evidence>
<dbReference type="Proteomes" id="UP000278288">
    <property type="component" value="Chromosome"/>
</dbReference>
<dbReference type="InterPro" id="IPR007184">
    <property type="entry name" value="Mannoside_phosphorylase"/>
</dbReference>
<proteinExistence type="inferred from homology"/>
<organism evidence="4 5">
    <name type="scientific">Chryseobacterium nakagawai</name>
    <dbReference type="NCBI Taxonomy" id="1241982"/>
    <lineage>
        <taxon>Bacteria</taxon>
        <taxon>Pseudomonadati</taxon>
        <taxon>Bacteroidota</taxon>
        <taxon>Flavobacteriia</taxon>
        <taxon>Flavobacteriales</taxon>
        <taxon>Weeksellaceae</taxon>
        <taxon>Chryseobacterium group</taxon>
        <taxon>Chryseobacterium</taxon>
    </lineage>
</organism>
<accession>A0AAD1DTF6</accession>
<dbReference type="RefSeq" id="WP_123859608.1">
    <property type="nucleotide sequence ID" value="NZ_CP033923.1"/>
</dbReference>
<gene>
    <name evidence="4" type="ORF">EG343_21095</name>
</gene>
<keyword evidence="5" id="KW-1185">Reference proteome</keyword>
<comment type="similarity">
    <text evidence="3">Belongs to the glycosyl hydrolase 130 family.</text>
</comment>
<protein>
    <submittedName>
        <fullName evidence="4">Pesticidal protein Cry7Aa</fullName>
    </submittedName>
</protein>
<sequence>MIVVKKEGILLEKTNHGFESSGVLNPAVFCENGFCHLFYRAVSKDHYSSIGYCRLKPPVTVESRMEIPLLYPQYNYEKKGMEDPRIVKIDDLYYLTYTAYDGINALGALATSKDLVTWEKRGLIVPQYSYEEFKFLAESKGELNEKYFRFNGKYIVSKKLKKKVLVWDKNVILFPRRINGKLYFLHRIKPDIQIVCVDHLSELTHNFWDNFLLMFSDHILISSKYDHEVSYVGGGCPPIETEKGWLLIYHGVHDTVDGYVYCACATLLDLENPTREIARLPYPLFKPEYNYELHGKVNNVCFPSGTLVREDTLYIYYGAADEHIACASVCLSELLKELTTYKNIPHE</sequence>
<dbReference type="InterPro" id="IPR023296">
    <property type="entry name" value="Glyco_hydro_beta-prop_sf"/>
</dbReference>
<dbReference type="AlphaFoldDB" id="A0AAD1DTF6"/>
<keyword evidence="1" id="KW-0328">Glycosyltransferase</keyword>
<keyword evidence="2" id="KW-0808">Transferase</keyword>